<evidence type="ECO:0000256" key="4">
    <source>
        <dbReference type="ARBA" id="ARBA00009524"/>
    </source>
</evidence>
<feature type="binding site" evidence="18">
    <location>
        <position position="124"/>
    </location>
    <ligand>
        <name>K(+)</name>
        <dbReference type="ChEBI" id="CHEBI:29103"/>
    </ligand>
</feature>
<comment type="catalytic activity">
    <reaction evidence="16 17 19">
        <text>(6S)-NADPHX + ADP = AMP + phosphate + NADPH + H(+)</text>
        <dbReference type="Rhea" id="RHEA:32235"/>
        <dbReference type="ChEBI" id="CHEBI:15378"/>
        <dbReference type="ChEBI" id="CHEBI:43474"/>
        <dbReference type="ChEBI" id="CHEBI:57783"/>
        <dbReference type="ChEBI" id="CHEBI:64076"/>
        <dbReference type="ChEBI" id="CHEBI:456215"/>
        <dbReference type="ChEBI" id="CHEBI:456216"/>
        <dbReference type="EC" id="4.2.1.136"/>
    </reaction>
</comment>
<dbReference type="HAMAP" id="MF_01966">
    <property type="entry name" value="NADHX_epimerase"/>
    <property type="match status" value="1"/>
</dbReference>
<dbReference type="PANTHER" id="PTHR12592">
    <property type="entry name" value="ATP-DEPENDENT (S)-NAD(P)H-HYDRATE DEHYDRATASE FAMILY MEMBER"/>
    <property type="match status" value="1"/>
</dbReference>
<dbReference type="SUPFAM" id="SSF53613">
    <property type="entry name" value="Ribokinase-like"/>
    <property type="match status" value="1"/>
</dbReference>
<evidence type="ECO:0000256" key="17">
    <source>
        <dbReference type="HAMAP-Rule" id="MF_01965"/>
    </source>
</evidence>
<reference evidence="22" key="1">
    <citation type="journal article" date="2014" name="Int. J. Syst. Evol. Microbiol.">
        <title>Complete genome sequence of Corynebacterium casei LMG S-19264T (=DSM 44701T), isolated from a smear-ripened cheese.</title>
        <authorList>
            <consortium name="US DOE Joint Genome Institute (JGI-PGF)"/>
            <person name="Walter F."/>
            <person name="Albersmeier A."/>
            <person name="Kalinowski J."/>
            <person name="Ruckert C."/>
        </authorList>
    </citation>
    <scope>NUCLEOTIDE SEQUENCE</scope>
    <source>
        <strain evidence="22">CGMCC 4.7306</strain>
    </source>
</reference>
<dbReference type="Gene3D" id="3.40.1190.20">
    <property type="match status" value="1"/>
</dbReference>
<feature type="binding site" evidence="17">
    <location>
        <position position="306"/>
    </location>
    <ligand>
        <name>(6S)-NADPHX</name>
        <dbReference type="ChEBI" id="CHEBI:64076"/>
    </ligand>
</feature>
<dbReference type="InterPro" id="IPR030677">
    <property type="entry name" value="Nnr"/>
</dbReference>
<protein>
    <recommendedName>
        <fullName evidence="19">Bifunctional NAD(P)H-hydrate repair enzyme</fullName>
    </recommendedName>
    <alternativeName>
        <fullName evidence="19">Nicotinamide nucleotide repair protein</fullName>
    </alternativeName>
    <domain>
        <recommendedName>
            <fullName evidence="19">ADP-dependent (S)-NAD(P)H-hydrate dehydratase</fullName>
            <ecNumber evidence="19">4.2.1.136</ecNumber>
        </recommendedName>
        <alternativeName>
            <fullName evidence="19">ADP-dependent NAD(P)HX dehydratase</fullName>
        </alternativeName>
    </domain>
    <domain>
        <recommendedName>
            <fullName evidence="19">NAD(P)H-hydrate epimerase</fullName>
            <ecNumber evidence="19">5.1.99.6</ecNumber>
        </recommendedName>
    </domain>
</protein>
<evidence type="ECO:0000256" key="12">
    <source>
        <dbReference type="ARBA" id="ARBA00023239"/>
    </source>
</evidence>
<comment type="caution">
    <text evidence="17">Lacks conserved residue(s) required for the propagation of feature annotation.</text>
</comment>
<dbReference type="SUPFAM" id="SSF64153">
    <property type="entry name" value="YjeF N-terminal domain-like"/>
    <property type="match status" value="1"/>
</dbReference>
<feature type="binding site" evidence="18">
    <location>
        <position position="160"/>
    </location>
    <ligand>
        <name>K(+)</name>
        <dbReference type="ChEBI" id="CHEBI:29103"/>
    </ligand>
</feature>
<keyword evidence="11 18" id="KW-0413">Isomerase</keyword>
<evidence type="ECO:0000256" key="1">
    <source>
        <dbReference type="ARBA" id="ARBA00000013"/>
    </source>
</evidence>
<evidence type="ECO:0000259" key="20">
    <source>
        <dbReference type="PROSITE" id="PS51383"/>
    </source>
</evidence>
<evidence type="ECO:0000256" key="14">
    <source>
        <dbReference type="ARBA" id="ARBA00025153"/>
    </source>
</evidence>
<keyword evidence="5 18" id="KW-0479">Metal-binding</keyword>
<feature type="binding site" evidence="18">
    <location>
        <begin position="62"/>
        <end position="66"/>
    </location>
    <ligand>
        <name>(6S)-NADPHX</name>
        <dbReference type="ChEBI" id="CHEBI:64076"/>
    </ligand>
</feature>
<dbReference type="EC" id="5.1.99.6" evidence="19"/>
<evidence type="ECO:0000256" key="11">
    <source>
        <dbReference type="ARBA" id="ARBA00023235"/>
    </source>
</evidence>
<dbReference type="GO" id="GO:0052856">
    <property type="term" value="F:NAD(P)HX epimerase activity"/>
    <property type="evidence" value="ECO:0007669"/>
    <property type="project" value="UniProtKB-UniRule"/>
</dbReference>
<evidence type="ECO:0000256" key="19">
    <source>
        <dbReference type="PIRNR" id="PIRNR017184"/>
    </source>
</evidence>
<comment type="subunit">
    <text evidence="17">Homotetramer.</text>
</comment>
<feature type="binding site" evidence="17">
    <location>
        <position position="351"/>
    </location>
    <ligand>
        <name>(6S)-NADPHX</name>
        <dbReference type="ChEBI" id="CHEBI:64076"/>
    </ligand>
</feature>
<keyword evidence="7 17" id="KW-0067">ATP-binding</keyword>
<evidence type="ECO:0000256" key="16">
    <source>
        <dbReference type="ARBA" id="ARBA00049209"/>
    </source>
</evidence>
<reference evidence="22" key="2">
    <citation type="submission" date="2020-09" db="EMBL/GenBank/DDBJ databases">
        <authorList>
            <person name="Sun Q."/>
            <person name="Zhou Y."/>
        </authorList>
    </citation>
    <scope>NUCLEOTIDE SEQUENCE</scope>
    <source>
        <strain evidence="22">CGMCC 4.7306</strain>
    </source>
</reference>
<accession>A0A917SJ31</accession>
<comment type="cofactor">
    <cofactor evidence="18 19">
        <name>K(+)</name>
        <dbReference type="ChEBI" id="CHEBI:29103"/>
    </cofactor>
    <text evidence="18 19">Binds 1 potassium ion per subunit.</text>
</comment>
<keyword evidence="10 17" id="KW-0520">NAD</keyword>
<evidence type="ECO:0000313" key="22">
    <source>
        <dbReference type="EMBL" id="GGL82827.1"/>
    </source>
</evidence>
<feature type="binding site" evidence="17">
    <location>
        <position position="418"/>
    </location>
    <ligand>
        <name>AMP</name>
        <dbReference type="ChEBI" id="CHEBI:456215"/>
    </ligand>
</feature>
<dbReference type="CDD" id="cd01171">
    <property type="entry name" value="YXKO-related"/>
    <property type="match status" value="1"/>
</dbReference>
<dbReference type="Pfam" id="PF03853">
    <property type="entry name" value="YjeF_N"/>
    <property type="match status" value="1"/>
</dbReference>
<dbReference type="RefSeq" id="WP_188898352.1">
    <property type="nucleotide sequence ID" value="NZ_BMMZ01000019.1"/>
</dbReference>
<comment type="similarity">
    <text evidence="18">Belongs to the NnrE/AIBP family.</text>
</comment>
<evidence type="ECO:0000256" key="7">
    <source>
        <dbReference type="ARBA" id="ARBA00022840"/>
    </source>
</evidence>
<dbReference type="Pfam" id="PF01256">
    <property type="entry name" value="Carb_kinase"/>
    <property type="match status" value="1"/>
</dbReference>
<comment type="catalytic activity">
    <reaction evidence="15 17 19">
        <text>(6S)-NADHX + ADP = AMP + phosphate + NADH + H(+)</text>
        <dbReference type="Rhea" id="RHEA:32223"/>
        <dbReference type="ChEBI" id="CHEBI:15378"/>
        <dbReference type="ChEBI" id="CHEBI:43474"/>
        <dbReference type="ChEBI" id="CHEBI:57945"/>
        <dbReference type="ChEBI" id="CHEBI:64074"/>
        <dbReference type="ChEBI" id="CHEBI:456215"/>
        <dbReference type="ChEBI" id="CHEBI:456216"/>
        <dbReference type="EC" id="4.2.1.136"/>
    </reaction>
</comment>
<dbReference type="PROSITE" id="PS51385">
    <property type="entry name" value="YJEF_N"/>
    <property type="match status" value="1"/>
</dbReference>
<keyword evidence="9 18" id="KW-0630">Potassium</keyword>
<keyword evidence="8 17" id="KW-0521">NADP</keyword>
<dbReference type="InterPro" id="IPR029056">
    <property type="entry name" value="Ribokinase-like"/>
</dbReference>
<dbReference type="InterPro" id="IPR000631">
    <property type="entry name" value="CARKD"/>
</dbReference>
<dbReference type="AlphaFoldDB" id="A0A917SJ31"/>
<keyword evidence="6 17" id="KW-0547">Nucleotide-binding</keyword>
<dbReference type="GO" id="GO:0046872">
    <property type="term" value="F:metal ion binding"/>
    <property type="evidence" value="ECO:0007669"/>
    <property type="project" value="UniProtKB-UniRule"/>
</dbReference>
<comment type="similarity">
    <text evidence="4 19">In the C-terminal section; belongs to the NnrD/CARKD family.</text>
</comment>
<comment type="similarity">
    <text evidence="3 19">In the N-terminal section; belongs to the NnrE/AIBP family.</text>
</comment>
<dbReference type="EC" id="4.2.1.136" evidence="19"/>
<dbReference type="GO" id="GO:0052855">
    <property type="term" value="F:ADP-dependent NAD(P)H-hydrate dehydratase activity"/>
    <property type="evidence" value="ECO:0007669"/>
    <property type="project" value="UniProtKB-UniRule"/>
</dbReference>
<feature type="binding site" evidence="18">
    <location>
        <begin position="128"/>
        <end position="134"/>
    </location>
    <ligand>
        <name>(6S)-NADPHX</name>
        <dbReference type="ChEBI" id="CHEBI:64076"/>
    </ligand>
</feature>
<keyword evidence="13" id="KW-0511">Multifunctional enzyme</keyword>
<evidence type="ECO:0000256" key="6">
    <source>
        <dbReference type="ARBA" id="ARBA00022741"/>
    </source>
</evidence>
<comment type="similarity">
    <text evidence="17">Belongs to the NnrD/CARKD family.</text>
</comment>
<feature type="binding site" evidence="18">
    <location>
        <position position="63"/>
    </location>
    <ligand>
        <name>K(+)</name>
        <dbReference type="ChEBI" id="CHEBI:29103"/>
    </ligand>
</feature>
<dbReference type="GO" id="GO:0005524">
    <property type="term" value="F:ATP binding"/>
    <property type="evidence" value="ECO:0007669"/>
    <property type="project" value="UniProtKB-UniRule"/>
</dbReference>
<organism evidence="22 23">
    <name type="scientific">Microlunatus endophyticus</name>
    <dbReference type="NCBI Taxonomy" id="1716077"/>
    <lineage>
        <taxon>Bacteria</taxon>
        <taxon>Bacillati</taxon>
        <taxon>Actinomycetota</taxon>
        <taxon>Actinomycetes</taxon>
        <taxon>Propionibacteriales</taxon>
        <taxon>Propionibacteriaceae</taxon>
        <taxon>Microlunatus</taxon>
    </lineage>
</organism>
<dbReference type="HAMAP" id="MF_01965">
    <property type="entry name" value="NADHX_dehydratase"/>
    <property type="match status" value="1"/>
</dbReference>
<comment type="cofactor">
    <cofactor evidence="17">
        <name>Mg(2+)</name>
        <dbReference type="ChEBI" id="CHEBI:18420"/>
    </cofactor>
</comment>
<comment type="catalytic activity">
    <reaction evidence="1 18 19">
        <text>(6R)-NADHX = (6S)-NADHX</text>
        <dbReference type="Rhea" id="RHEA:32215"/>
        <dbReference type="ChEBI" id="CHEBI:64074"/>
        <dbReference type="ChEBI" id="CHEBI:64075"/>
        <dbReference type="EC" id="5.1.99.6"/>
    </reaction>
</comment>
<feature type="binding site" evidence="17">
    <location>
        <position position="419"/>
    </location>
    <ligand>
        <name>(6S)-NADPHX</name>
        <dbReference type="ChEBI" id="CHEBI:64076"/>
    </ligand>
</feature>
<evidence type="ECO:0000256" key="2">
    <source>
        <dbReference type="ARBA" id="ARBA00000909"/>
    </source>
</evidence>
<comment type="catalytic activity">
    <reaction evidence="2 18 19">
        <text>(6R)-NADPHX = (6S)-NADPHX</text>
        <dbReference type="Rhea" id="RHEA:32227"/>
        <dbReference type="ChEBI" id="CHEBI:64076"/>
        <dbReference type="ChEBI" id="CHEBI:64077"/>
        <dbReference type="EC" id="5.1.99.6"/>
    </reaction>
</comment>
<proteinExistence type="inferred from homology"/>
<evidence type="ECO:0000259" key="21">
    <source>
        <dbReference type="PROSITE" id="PS51385"/>
    </source>
</evidence>
<dbReference type="Gene3D" id="3.40.50.10260">
    <property type="entry name" value="YjeF N-terminal domain"/>
    <property type="match status" value="1"/>
</dbReference>
<dbReference type="GO" id="GO:0110051">
    <property type="term" value="P:metabolite repair"/>
    <property type="evidence" value="ECO:0007669"/>
    <property type="project" value="TreeGrafter"/>
</dbReference>
<dbReference type="InterPro" id="IPR036652">
    <property type="entry name" value="YjeF_N_dom_sf"/>
</dbReference>
<dbReference type="InterPro" id="IPR004443">
    <property type="entry name" value="YjeF_N_dom"/>
</dbReference>
<comment type="function">
    <text evidence="18">Catalyzes the epimerization of the S- and R-forms of NAD(P)HX, a damaged form of NAD(P)H that is a result of enzymatic or heat-dependent hydration. This is a prerequisite for the S-specific NAD(P)H-hydrate dehydratase to allow the repair of both epimers of NAD(P)HX.</text>
</comment>
<keyword evidence="23" id="KW-1185">Reference proteome</keyword>
<keyword evidence="12 17" id="KW-0456">Lyase</keyword>
<feature type="domain" description="YjeF C-terminal" evidence="20">
    <location>
        <begin position="221"/>
        <end position="473"/>
    </location>
</feature>
<dbReference type="Proteomes" id="UP000613840">
    <property type="component" value="Unassembled WGS sequence"/>
</dbReference>
<dbReference type="EMBL" id="BMMZ01000019">
    <property type="protein sequence ID" value="GGL82827.1"/>
    <property type="molecule type" value="Genomic_DNA"/>
</dbReference>
<feature type="binding site" evidence="17">
    <location>
        <position position="256"/>
    </location>
    <ligand>
        <name>(6S)-NADPHX</name>
        <dbReference type="ChEBI" id="CHEBI:64076"/>
    </ligand>
</feature>
<name>A0A917SJ31_9ACTN</name>
<evidence type="ECO:0000256" key="15">
    <source>
        <dbReference type="ARBA" id="ARBA00048238"/>
    </source>
</evidence>
<comment type="caution">
    <text evidence="22">The sequence shown here is derived from an EMBL/GenBank/DDBJ whole genome shotgun (WGS) entry which is preliminary data.</text>
</comment>
<comment type="function">
    <text evidence="14 19">Bifunctional enzyme that catalyzes the epimerization of the S- and R-forms of NAD(P)HX and the dehydration of the S-form of NAD(P)HX at the expense of ADP, which is converted to AMP. This allows the repair of both epimers of NAD(P)HX, a damaged form of NAD(P)H that is a result of enzymatic or heat-dependent hydration.</text>
</comment>
<feature type="binding site" evidence="18">
    <location>
        <position position="157"/>
    </location>
    <ligand>
        <name>(6S)-NADPHX</name>
        <dbReference type="ChEBI" id="CHEBI:64076"/>
    </ligand>
</feature>
<dbReference type="GO" id="GO:0046496">
    <property type="term" value="P:nicotinamide nucleotide metabolic process"/>
    <property type="evidence" value="ECO:0007669"/>
    <property type="project" value="UniProtKB-UniRule"/>
</dbReference>
<gene>
    <name evidence="18" type="primary">nnrE</name>
    <name evidence="17" type="synonym">nnrD</name>
    <name evidence="22" type="ORF">GCM10011575_46400</name>
</gene>
<sequence length="480" mass="49054">MLTAYPVHDIRRLEEAAIAADPRRDLMQYAAGALASVIADELVEGRGRVYGAQLLILVGPGNNGGDALFAGARLARRGASVTAVPLVGAPHRAGMDALVHAGGRVVGGAADVEADLGRYDLAVDGIFGIGGRPGLPDRVAGLVSLLDHHAVPVIAVDLPSGVDADTGAVPGAAVRATTTVSFGASKPSEFIQPARDHAGRVVRVDLGFEADQAVTELQQLDVDDLAAWWPYPGAKNDKYSRGVVGIDAGSTQYPGAGILATHGAVYAGAGMVRFHGSDEARRVLTADLPNVVYADGRVQARLYGSGWGEREDGAEVIAKGLADGLPAVVDADGLRHLPDGGLEPSWLLTPHAGELARLLDCERSEVEADPVGAAHRGADRTGATVLLKGATQIVAQPGRRSVLIAVPGPAWTAQAGSGDVLAGICTTLLAAGLPAPRAAVLAASLQAVTAAALPGPVPPHELAREAARTLGRLQQSAAPR</sequence>
<evidence type="ECO:0000256" key="18">
    <source>
        <dbReference type="HAMAP-Rule" id="MF_01966"/>
    </source>
</evidence>
<evidence type="ECO:0000256" key="8">
    <source>
        <dbReference type="ARBA" id="ARBA00022857"/>
    </source>
</evidence>
<evidence type="ECO:0000256" key="13">
    <source>
        <dbReference type="ARBA" id="ARBA00023268"/>
    </source>
</evidence>
<evidence type="ECO:0000256" key="3">
    <source>
        <dbReference type="ARBA" id="ARBA00006001"/>
    </source>
</evidence>
<comment type="function">
    <text evidence="17">Catalyzes the dehydration of the S-form of NAD(P)HX at the expense of ADP, which is converted to AMP. Together with NAD(P)HX epimerase, which catalyzes the epimerization of the S- and R-forms, the enzyme allows the repair of both epimers of NAD(P)HX, a damaged form of NAD(P)H that is a result of enzymatic or heat-dependent hydration.</text>
</comment>
<dbReference type="PROSITE" id="PS51383">
    <property type="entry name" value="YJEF_C_3"/>
    <property type="match status" value="1"/>
</dbReference>
<dbReference type="PANTHER" id="PTHR12592:SF0">
    <property type="entry name" value="ATP-DEPENDENT (S)-NAD(P)H-HYDRATE DEHYDRATASE"/>
    <property type="match status" value="1"/>
</dbReference>
<evidence type="ECO:0000256" key="5">
    <source>
        <dbReference type="ARBA" id="ARBA00022723"/>
    </source>
</evidence>
<dbReference type="NCBIfam" id="TIGR00197">
    <property type="entry name" value="yjeF_nterm"/>
    <property type="match status" value="1"/>
</dbReference>
<evidence type="ECO:0000256" key="10">
    <source>
        <dbReference type="ARBA" id="ARBA00023027"/>
    </source>
</evidence>
<evidence type="ECO:0000256" key="9">
    <source>
        <dbReference type="ARBA" id="ARBA00022958"/>
    </source>
</evidence>
<feature type="domain" description="YjeF N-terminal" evidence="21">
    <location>
        <begin position="10"/>
        <end position="214"/>
    </location>
</feature>
<evidence type="ECO:0000313" key="23">
    <source>
        <dbReference type="Proteomes" id="UP000613840"/>
    </source>
</evidence>
<dbReference type="PIRSF" id="PIRSF017184">
    <property type="entry name" value="Nnr"/>
    <property type="match status" value="1"/>
</dbReference>